<dbReference type="Pfam" id="PF21172">
    <property type="entry name" value="CueP"/>
    <property type="match status" value="1"/>
</dbReference>
<keyword evidence="1" id="KW-0732">Signal</keyword>
<proteinExistence type="predicted"/>
<dbReference type="Gene3D" id="2.60.40.3700">
    <property type="match status" value="1"/>
</dbReference>
<accession>A0ABU2A0D7</accession>
<evidence type="ECO:0000313" key="2">
    <source>
        <dbReference type="EMBL" id="MDR7330646.1"/>
    </source>
</evidence>
<keyword evidence="3" id="KW-1185">Reference proteome</keyword>
<gene>
    <name evidence="2" type="ORF">J2S39_002322</name>
</gene>
<sequence length="189" mass="20320">MKRAAILVTALALTLTGCAATDSGRDDAAISQADLLAAHGLEGKDAREIITELDQTPRAERSTELMASIRIDELILSDDTGETSLPMPEDETYMSIAPYVNQTHDCFYHSLTTCTGELGNEPVHVTFRDDAGEAILDEEVTTYDNGFVGFWVPKGATGTIEVDHEGRTATADFSTEDDGATCVTTLQLT</sequence>
<feature type="signal peptide" evidence="1">
    <location>
        <begin position="1"/>
        <end position="19"/>
    </location>
</feature>
<evidence type="ECO:0000313" key="3">
    <source>
        <dbReference type="Proteomes" id="UP001180840"/>
    </source>
</evidence>
<reference evidence="2" key="1">
    <citation type="submission" date="2023-07" db="EMBL/GenBank/DDBJ databases">
        <title>Sequencing the genomes of 1000 actinobacteria strains.</title>
        <authorList>
            <person name="Klenk H.-P."/>
        </authorList>
    </citation>
    <scope>NUCLEOTIDE SEQUENCE</scope>
    <source>
        <strain evidence="2">DSM 107476</strain>
    </source>
</reference>
<dbReference type="RefSeq" id="WP_290196536.1">
    <property type="nucleotide sequence ID" value="NZ_CP047654.1"/>
</dbReference>
<comment type="caution">
    <text evidence="2">The sequence shown here is derived from an EMBL/GenBank/DDBJ whole genome shotgun (WGS) entry which is preliminary data.</text>
</comment>
<dbReference type="InterPro" id="IPR047808">
    <property type="entry name" value="CueP-like"/>
</dbReference>
<feature type="chain" id="PRO_5046314622" description="CueP family metal-binding protein" evidence="1">
    <location>
        <begin position="20"/>
        <end position="189"/>
    </location>
</feature>
<dbReference type="Proteomes" id="UP001180840">
    <property type="component" value="Unassembled WGS sequence"/>
</dbReference>
<dbReference type="NCBIfam" id="NF038094">
    <property type="entry name" value="CueP_fam"/>
    <property type="match status" value="1"/>
</dbReference>
<dbReference type="EMBL" id="JAVDXZ010000001">
    <property type="protein sequence ID" value="MDR7330646.1"/>
    <property type="molecule type" value="Genomic_DNA"/>
</dbReference>
<evidence type="ECO:0000256" key="1">
    <source>
        <dbReference type="SAM" id="SignalP"/>
    </source>
</evidence>
<organism evidence="2 3">
    <name type="scientific">Corynebacterium guangdongense</name>
    <dbReference type="NCBI Taxonomy" id="1783348"/>
    <lineage>
        <taxon>Bacteria</taxon>
        <taxon>Bacillati</taxon>
        <taxon>Actinomycetota</taxon>
        <taxon>Actinomycetes</taxon>
        <taxon>Mycobacteriales</taxon>
        <taxon>Corynebacteriaceae</taxon>
        <taxon>Corynebacterium</taxon>
    </lineage>
</organism>
<dbReference type="PROSITE" id="PS51257">
    <property type="entry name" value="PROKAR_LIPOPROTEIN"/>
    <property type="match status" value="1"/>
</dbReference>
<evidence type="ECO:0008006" key="4">
    <source>
        <dbReference type="Google" id="ProtNLM"/>
    </source>
</evidence>
<protein>
    <recommendedName>
        <fullName evidence="4">CueP family metal-binding protein</fullName>
    </recommendedName>
</protein>
<name>A0ABU2A0D7_9CORY</name>